<comment type="catalytic activity">
    <reaction evidence="6">
        <text>a 2'-deoxycytidine in DNA + S-adenosyl-L-methionine = a 5-methyl-2'-deoxycytidine in DNA + S-adenosyl-L-homocysteine + H(+)</text>
        <dbReference type="Rhea" id="RHEA:13681"/>
        <dbReference type="Rhea" id="RHEA-COMP:11369"/>
        <dbReference type="Rhea" id="RHEA-COMP:11370"/>
        <dbReference type="ChEBI" id="CHEBI:15378"/>
        <dbReference type="ChEBI" id="CHEBI:57856"/>
        <dbReference type="ChEBI" id="CHEBI:59789"/>
        <dbReference type="ChEBI" id="CHEBI:85452"/>
        <dbReference type="ChEBI" id="CHEBI:85454"/>
        <dbReference type="EC" id="2.1.1.37"/>
    </reaction>
</comment>
<evidence type="ECO:0000256" key="6">
    <source>
        <dbReference type="ARBA" id="ARBA00047422"/>
    </source>
</evidence>
<dbReference type="InterPro" id="IPR001525">
    <property type="entry name" value="C5_MeTfrase"/>
</dbReference>
<dbReference type="PROSITE" id="PS00094">
    <property type="entry name" value="C5_MTASE_1"/>
    <property type="match status" value="1"/>
</dbReference>
<dbReference type="PANTHER" id="PTHR23068">
    <property type="entry name" value="DNA CYTOSINE-5- -METHYLTRANSFERASE 3-RELATED"/>
    <property type="match status" value="1"/>
</dbReference>
<dbReference type="AlphaFoldDB" id="A0A1I2ZSA8"/>
<evidence type="ECO:0000256" key="7">
    <source>
        <dbReference type="PROSITE-ProRule" id="PRU01016"/>
    </source>
</evidence>
<dbReference type="GO" id="GO:0003886">
    <property type="term" value="F:DNA (cytosine-5-)-methyltransferase activity"/>
    <property type="evidence" value="ECO:0007669"/>
    <property type="project" value="UniProtKB-EC"/>
</dbReference>
<accession>A0A1I2ZSA8</accession>
<dbReference type="EC" id="2.1.1.37" evidence="1"/>
<dbReference type="RefSeq" id="WP_175491149.1">
    <property type="nucleotide sequence ID" value="NZ_FOOT01000018.1"/>
</dbReference>
<dbReference type="PANTHER" id="PTHR23068:SF25">
    <property type="entry name" value="DNA (CYTOSINE-5)-METHYLTRANSFERASE DRM2"/>
    <property type="match status" value="1"/>
</dbReference>
<dbReference type="STRING" id="1436961.SAMN05421739_1184"/>
<dbReference type="Proteomes" id="UP000198724">
    <property type="component" value="Unassembled WGS sequence"/>
</dbReference>
<keyword evidence="5" id="KW-0680">Restriction system</keyword>
<protein>
    <recommendedName>
        <fullName evidence="1">DNA (cytosine-5-)-methyltransferase</fullName>
        <ecNumber evidence="1">2.1.1.37</ecNumber>
    </recommendedName>
</protein>
<evidence type="ECO:0000256" key="2">
    <source>
        <dbReference type="ARBA" id="ARBA00022603"/>
    </source>
</evidence>
<dbReference type="Gene3D" id="3.40.50.150">
    <property type="entry name" value="Vaccinia Virus protein VP39"/>
    <property type="match status" value="1"/>
</dbReference>
<dbReference type="PROSITE" id="PS51679">
    <property type="entry name" value="SAM_MT_C5"/>
    <property type="match status" value="1"/>
</dbReference>
<dbReference type="Pfam" id="PF00145">
    <property type="entry name" value="DNA_methylase"/>
    <property type="match status" value="1"/>
</dbReference>
<dbReference type="GO" id="GO:0032259">
    <property type="term" value="P:methylation"/>
    <property type="evidence" value="ECO:0007669"/>
    <property type="project" value="UniProtKB-KW"/>
</dbReference>
<evidence type="ECO:0000256" key="4">
    <source>
        <dbReference type="ARBA" id="ARBA00022691"/>
    </source>
</evidence>
<keyword evidence="4 7" id="KW-0949">S-adenosyl-L-methionine</keyword>
<dbReference type="EMBL" id="FOOT01000018">
    <property type="protein sequence ID" value="SFH40399.1"/>
    <property type="molecule type" value="Genomic_DNA"/>
</dbReference>
<evidence type="ECO:0000313" key="9">
    <source>
        <dbReference type="Proteomes" id="UP000198724"/>
    </source>
</evidence>
<dbReference type="GO" id="GO:0009307">
    <property type="term" value="P:DNA restriction-modification system"/>
    <property type="evidence" value="ECO:0007669"/>
    <property type="project" value="UniProtKB-KW"/>
</dbReference>
<dbReference type="InterPro" id="IPR029063">
    <property type="entry name" value="SAM-dependent_MTases_sf"/>
</dbReference>
<sequence length="307" mass="34458">MNVLSLFDGISCGRLALQEAGIKVDNYYASEIDGAAIGVSNNNFPDIIHLGDVSKISYKNGCLITENGIFDVGQIDLLIGGSPCQSFSKRGNQKSFDDSRGKLIYEFERILRETSAPYFLLENVVMNKAHQDVISRLFGVEPLEINSALVTAQNRLRLYWTNIEGVEIPSDSGVMLQDVLENGYTERDKAYCITATYSNATAQNYFINKERQLKFKHPVKKTGNRYILYDGTIVDIYPAHGLERNYYSLQLLKPYMSKLSCEEVERLQGIPVGYTAGVANHVRYKLLGNAWTVPVVSHILGYITEQK</sequence>
<gene>
    <name evidence="8" type="ORF">SAMN05421739_1184</name>
</gene>
<organism evidence="8 9">
    <name type="scientific">Pontibacter chinhatensis</name>
    <dbReference type="NCBI Taxonomy" id="1436961"/>
    <lineage>
        <taxon>Bacteria</taxon>
        <taxon>Pseudomonadati</taxon>
        <taxon>Bacteroidota</taxon>
        <taxon>Cytophagia</taxon>
        <taxon>Cytophagales</taxon>
        <taxon>Hymenobacteraceae</taxon>
        <taxon>Pontibacter</taxon>
    </lineage>
</organism>
<dbReference type="NCBIfam" id="TIGR00675">
    <property type="entry name" value="dcm"/>
    <property type="match status" value="1"/>
</dbReference>
<reference evidence="9" key="1">
    <citation type="submission" date="2016-10" db="EMBL/GenBank/DDBJ databases">
        <authorList>
            <person name="Varghese N."/>
            <person name="Submissions S."/>
        </authorList>
    </citation>
    <scope>NUCLEOTIDE SEQUENCE [LARGE SCALE GENOMIC DNA]</scope>
    <source>
        <strain evidence="9">LP51</strain>
    </source>
</reference>
<comment type="similarity">
    <text evidence="7">Belongs to the class I-like SAM-binding methyltransferase superfamily. C5-methyltransferase family.</text>
</comment>
<keyword evidence="2 7" id="KW-0489">Methyltransferase</keyword>
<dbReference type="InterPro" id="IPR050390">
    <property type="entry name" value="C5-Methyltransferase"/>
</dbReference>
<keyword evidence="3 7" id="KW-0808">Transferase</keyword>
<name>A0A1I2ZSA8_9BACT</name>
<evidence type="ECO:0000256" key="3">
    <source>
        <dbReference type="ARBA" id="ARBA00022679"/>
    </source>
</evidence>
<evidence type="ECO:0000256" key="1">
    <source>
        <dbReference type="ARBA" id="ARBA00011975"/>
    </source>
</evidence>
<feature type="active site" evidence="7">
    <location>
        <position position="84"/>
    </location>
</feature>
<proteinExistence type="inferred from homology"/>
<evidence type="ECO:0000256" key="5">
    <source>
        <dbReference type="ARBA" id="ARBA00022747"/>
    </source>
</evidence>
<evidence type="ECO:0000313" key="8">
    <source>
        <dbReference type="EMBL" id="SFH40399.1"/>
    </source>
</evidence>
<keyword evidence="9" id="KW-1185">Reference proteome</keyword>
<dbReference type="InterPro" id="IPR018117">
    <property type="entry name" value="C5_DNA_meth_AS"/>
</dbReference>
<dbReference type="SUPFAM" id="SSF53335">
    <property type="entry name" value="S-adenosyl-L-methionine-dependent methyltransferases"/>
    <property type="match status" value="1"/>
</dbReference>